<feature type="region of interest" description="Disordered" evidence="1">
    <location>
        <begin position="125"/>
        <end position="168"/>
    </location>
</feature>
<feature type="region of interest" description="Disordered" evidence="1">
    <location>
        <begin position="301"/>
        <end position="350"/>
    </location>
</feature>
<keyword evidence="2" id="KW-1133">Transmembrane helix</keyword>
<feature type="compositionally biased region" description="Pro residues" evidence="1">
    <location>
        <begin position="129"/>
        <end position="140"/>
    </location>
</feature>
<reference evidence="3 4" key="1">
    <citation type="submission" date="2009-08" db="EMBL/GenBank/DDBJ databases">
        <title>The Genome Sequence of Spizellomyces punctatus strain DAOM BR117.</title>
        <authorList>
            <consortium name="The Broad Institute Genome Sequencing Platform"/>
            <person name="Russ C."/>
            <person name="Cuomo C."/>
            <person name="Shea T."/>
            <person name="Young S.K."/>
            <person name="Zeng Q."/>
            <person name="Koehrsen M."/>
            <person name="Haas B."/>
            <person name="Borodovsky M."/>
            <person name="Guigo R."/>
            <person name="Alvarado L."/>
            <person name="Berlin A."/>
            <person name="Bochicchio J."/>
            <person name="Borenstein D."/>
            <person name="Chapman S."/>
            <person name="Chen Z."/>
            <person name="Engels R."/>
            <person name="Freedman E."/>
            <person name="Gellesch M."/>
            <person name="Goldberg J."/>
            <person name="Griggs A."/>
            <person name="Gujja S."/>
            <person name="Heiman D."/>
            <person name="Hepburn T."/>
            <person name="Howarth C."/>
            <person name="Jen D."/>
            <person name="Larson L."/>
            <person name="Lewis B."/>
            <person name="Mehta T."/>
            <person name="Park D."/>
            <person name="Pearson M."/>
            <person name="Roberts A."/>
            <person name="Saif S."/>
            <person name="Shenoy N."/>
            <person name="Sisk P."/>
            <person name="Stolte C."/>
            <person name="Sykes S."/>
            <person name="Thomson T."/>
            <person name="Walk T."/>
            <person name="White J."/>
            <person name="Yandava C."/>
            <person name="Burger G."/>
            <person name="Gray M.W."/>
            <person name="Holland P.W.H."/>
            <person name="King N."/>
            <person name="Lang F.B.F."/>
            <person name="Roger A.J."/>
            <person name="Ruiz-Trillo I."/>
            <person name="Lander E."/>
            <person name="Nusbaum C."/>
        </authorList>
    </citation>
    <scope>NUCLEOTIDE SEQUENCE [LARGE SCALE GENOMIC DNA]</scope>
    <source>
        <strain evidence="3 4">DAOM BR117</strain>
    </source>
</reference>
<dbReference type="VEuPathDB" id="FungiDB:SPPG_02259"/>
<dbReference type="OrthoDB" id="2136439at2759"/>
<evidence type="ECO:0000313" key="3">
    <source>
        <dbReference type="EMBL" id="KND03202.1"/>
    </source>
</evidence>
<dbReference type="RefSeq" id="XP_016611241.1">
    <property type="nucleotide sequence ID" value="XM_016750549.1"/>
</dbReference>
<keyword evidence="2" id="KW-0472">Membrane</keyword>
<feature type="compositionally biased region" description="Polar residues" evidence="1">
    <location>
        <begin position="324"/>
        <end position="340"/>
    </location>
</feature>
<organism evidence="3 4">
    <name type="scientific">Spizellomyces punctatus (strain DAOM BR117)</name>
    <dbReference type="NCBI Taxonomy" id="645134"/>
    <lineage>
        <taxon>Eukaryota</taxon>
        <taxon>Fungi</taxon>
        <taxon>Fungi incertae sedis</taxon>
        <taxon>Chytridiomycota</taxon>
        <taxon>Chytridiomycota incertae sedis</taxon>
        <taxon>Chytridiomycetes</taxon>
        <taxon>Spizellomycetales</taxon>
        <taxon>Spizellomycetaceae</taxon>
        <taxon>Spizellomyces</taxon>
    </lineage>
</organism>
<name>A0A0L0HQ27_SPIPD</name>
<dbReference type="EMBL" id="KQ257452">
    <property type="protein sequence ID" value="KND03202.1"/>
    <property type="molecule type" value="Genomic_DNA"/>
</dbReference>
<feature type="region of interest" description="Disordered" evidence="1">
    <location>
        <begin position="372"/>
        <end position="395"/>
    </location>
</feature>
<feature type="region of interest" description="Disordered" evidence="1">
    <location>
        <begin position="407"/>
        <end position="433"/>
    </location>
</feature>
<feature type="compositionally biased region" description="Polar residues" evidence="1">
    <location>
        <begin position="141"/>
        <end position="155"/>
    </location>
</feature>
<dbReference type="STRING" id="645134.A0A0L0HQ27"/>
<accession>A0A0L0HQ27</accession>
<evidence type="ECO:0000313" key="4">
    <source>
        <dbReference type="Proteomes" id="UP000053201"/>
    </source>
</evidence>
<feature type="compositionally biased region" description="Basic and acidic residues" evidence="1">
    <location>
        <begin position="407"/>
        <end position="425"/>
    </location>
</feature>
<feature type="transmembrane region" description="Helical" evidence="2">
    <location>
        <begin position="12"/>
        <end position="29"/>
    </location>
</feature>
<sequence>MPPIEPSTWVVYAVNFSMVIALVLFVSALRDILVVLRDWCGFGDTKTYEEEYEGDSVTVSQETAGITQTENAFNMHANKSPISPEERIPMLERQVAELQRRLFELERNANIPACAAAGTGVGPAMPAGFAPPPPPPPPPIVQSSKDPVPLKQSNGKPKGTHEEAAAAPSMQDVLRELFQSQRKVVQLVSSPRKNYLHKRLGGMKPVNSPLRKSTTAQWLTEKPTGRLDAPSQSKALQSLKAIASQVATAYEVKDSGIIAERENAAVHLEMDRAGVTTPPLIANSAESHCLVNDSCNVDDPLEGFTQVDDNSSDDSPRPDGVSRQGLSEQKMGSNKENSLPSKLAAPQKHPFMEGDLAKDIALVRLRKTNIPRSPGGTTLIPQRRTPPRPITSSTEHAFISLKEKFNQAYPRRDEDEGRTVSHVDDGQVEDPFA</sequence>
<proteinExistence type="predicted"/>
<evidence type="ECO:0000256" key="2">
    <source>
        <dbReference type="SAM" id="Phobius"/>
    </source>
</evidence>
<dbReference type="Proteomes" id="UP000053201">
    <property type="component" value="Unassembled WGS sequence"/>
</dbReference>
<gene>
    <name evidence="3" type="ORF">SPPG_02259</name>
</gene>
<protein>
    <submittedName>
        <fullName evidence="3">Uncharacterized protein</fullName>
    </submittedName>
</protein>
<dbReference type="AlphaFoldDB" id="A0A0L0HQ27"/>
<keyword evidence="2" id="KW-0812">Transmembrane</keyword>
<evidence type="ECO:0000256" key="1">
    <source>
        <dbReference type="SAM" id="MobiDB-lite"/>
    </source>
</evidence>
<dbReference type="InParanoid" id="A0A0L0HQ27"/>
<dbReference type="GeneID" id="27685855"/>
<keyword evidence="4" id="KW-1185">Reference proteome</keyword>